<comment type="caution">
    <text evidence="1">The sequence shown here is derived from an EMBL/GenBank/DDBJ whole genome shotgun (WGS) entry which is preliminary data.</text>
</comment>
<protein>
    <submittedName>
        <fullName evidence="1">Uncharacterized protein</fullName>
    </submittedName>
</protein>
<organism evidence="1 2">
    <name type="scientific">Zalaria obscura</name>
    <dbReference type="NCBI Taxonomy" id="2024903"/>
    <lineage>
        <taxon>Eukaryota</taxon>
        <taxon>Fungi</taxon>
        <taxon>Dikarya</taxon>
        <taxon>Ascomycota</taxon>
        <taxon>Pezizomycotina</taxon>
        <taxon>Dothideomycetes</taxon>
        <taxon>Dothideomycetidae</taxon>
        <taxon>Dothideales</taxon>
        <taxon>Zalariaceae</taxon>
        <taxon>Zalaria</taxon>
    </lineage>
</organism>
<evidence type="ECO:0000313" key="2">
    <source>
        <dbReference type="Proteomes" id="UP001320706"/>
    </source>
</evidence>
<keyword evidence="2" id="KW-1185">Reference proteome</keyword>
<accession>A0ACC3SI76</accession>
<gene>
    <name evidence="1" type="ORF">M8818_002395</name>
</gene>
<dbReference type="Proteomes" id="UP001320706">
    <property type="component" value="Unassembled WGS sequence"/>
</dbReference>
<sequence>MDGHDIVERPGLQDQAFNLYKTHCPLGSEPGAIRVLIVHPGADEAELECSLTLKTKDQTYEALSYTWGNKLQKRGVKIRIGRDADDSHRYHYLDVSPNLVAGLKNLRFANGDRTFWVDAIFINQAEEAERNSQVPMMYSIYTGASSVCVWLGPEKEHSSLALGFVKEILDISRFETIVKDVHYTEKWHALKSLMKRDWFTRRWVVQEIALAQRATLHCGNYPPVSWNEFEDAVTMFGMRTVQIAETGRAAAAVQHNPDFVGEIQALGAYQLVKATSNLFRRSDDGRILQILVDLETLVSILTPFEARIPHDTIYAVLALAKDAVSYNDLQKAPFVTLNEKQKKSLRPFVKALTDKLKNPEYHYQVRYDQSFFSCCRHFLDWIFKKSKSLDILCRPWAPKVENTAAKSKHRYREQSYESEEEEEALPETNGEPQASHGTTGSSITEPQYPAPGLTTEEQLPSWIPTLVGKPFGRAMADSEYRRIQADPLVDKGRGNGISYHASGDTQLNKYELGDQPDDRTLTINGFVVDTIETKTSRARGGLIPWEWLHVGGWTVDEESPPENFPPDNFWRTLVGNRSSTGEDAPRLYRRLLKNAVELSVVGGDINPQELLDRRNVPKITAEFLRRLQCVVWGRRYVRTRTRNHGLVPGDAKKQDLICILYGCSVPVILRPIDPRDRKKGFTFIGPCYLHSMMDGTALANERAVNQGVQPNVQDGPAETMEAHHAASETAAWSTQEPTQEPYQGSAQPSTRPARPTPPKEQCMGLTDTTYYERILFTLR</sequence>
<name>A0ACC3SI76_9PEZI</name>
<reference evidence="1" key="1">
    <citation type="submission" date="2024-02" db="EMBL/GenBank/DDBJ databases">
        <title>Metagenome Assembled Genome of Zalaria obscura JY119.</title>
        <authorList>
            <person name="Vighnesh L."/>
            <person name="Jagadeeshwari U."/>
            <person name="Venkata Ramana C."/>
            <person name="Sasikala C."/>
        </authorList>
    </citation>
    <scope>NUCLEOTIDE SEQUENCE</scope>
    <source>
        <strain evidence="1">JY119</strain>
    </source>
</reference>
<evidence type="ECO:0000313" key="1">
    <source>
        <dbReference type="EMBL" id="KAK8214812.1"/>
    </source>
</evidence>
<proteinExistence type="predicted"/>
<dbReference type="EMBL" id="JAMKPW020000010">
    <property type="protein sequence ID" value="KAK8214812.1"/>
    <property type="molecule type" value="Genomic_DNA"/>
</dbReference>